<evidence type="ECO:0000256" key="5">
    <source>
        <dbReference type="ARBA" id="ARBA00023163"/>
    </source>
</evidence>
<dbReference type="InterPro" id="IPR036864">
    <property type="entry name" value="Zn2-C6_fun-type_DNA-bd_sf"/>
</dbReference>
<keyword evidence="5" id="KW-0804">Transcription</keyword>
<sequence length="698" mass="78290">MDEPPPKRRRSSNARIRVTRACDVCKRKKLRCSGTIPCAPCLRSHDCCQYNAGYTRGKLPAIPPLNPSQPLPLQSPPNTDVEAESSIVNIDTARSDCISEHPDPETEIQNEEEPRQFSSSHSPEPAQTDQEGHYVGPASGASFLIRVQKRLHENVTFSEDTPIFNFGDAPLSEYGDASMLVLPPKDEADALVDRYFDFAFPTHRFLHQPTVKAWLDGMYASVYRRGAGSLERGARETRALLLMVMAQAKQYLLDNDAIGGYQSTCSTIYFGASESHLAAETGPVRLTSIQARLMQCFYLLSESRINHCWSLFGTTARLALAIGLHRRRRRERGVDYIEQECRKRVFWCAYSLDNYLSAALGRPKIFHDEDIDQELPVCANDSQIMQSRILPRTSKGQSIMLAPVYHAKLSKIISGILKDLYGIRVGSLESQVQATERHESELEEWRKGIASFLDVANTDVLMVVYQRQHTVLSLAFAHAKILLHRPFLFRILASLSSGRSADIQTAVRTGVERCLEAASRVVAIFRELCANKRMYPSFWVFSPFPLSNFTHYYVFSAIVVLYVHVICSQSDSSDNWHHYLESGEQAQQELSTCGTNSSFAHRYVVVLEELRREALKAVRQKSGAALPKESPLPTQDSPCHCREDRAIDQGNMRLDQLFGIENVGSLQEWMDGLMDGSPRELAGWGEFDSLAGLGSSAI</sequence>
<dbReference type="PANTHER" id="PTHR47540:SF3">
    <property type="entry name" value="ZN(II)2CYS6 TRANSCRIPTION FACTOR (EUROFUNG)"/>
    <property type="match status" value="1"/>
</dbReference>
<evidence type="ECO:0000313" key="10">
    <source>
        <dbReference type="Proteomes" id="UP000184383"/>
    </source>
</evidence>
<evidence type="ECO:0000313" key="9">
    <source>
        <dbReference type="EMBL" id="OJJ33879.1"/>
    </source>
</evidence>
<dbReference type="InterPro" id="IPR007219">
    <property type="entry name" value="XnlR_reg_dom"/>
</dbReference>
<keyword evidence="10" id="KW-1185">Reference proteome</keyword>
<dbReference type="GO" id="GO:0000981">
    <property type="term" value="F:DNA-binding transcription factor activity, RNA polymerase II-specific"/>
    <property type="evidence" value="ECO:0007669"/>
    <property type="project" value="InterPro"/>
</dbReference>
<reference evidence="10" key="1">
    <citation type="journal article" date="2017" name="Genome Biol.">
        <title>Comparative genomics reveals high biological diversity and specific adaptations in the industrially and medically important fungal genus Aspergillus.</title>
        <authorList>
            <person name="de Vries R.P."/>
            <person name="Riley R."/>
            <person name="Wiebenga A."/>
            <person name="Aguilar-Osorio G."/>
            <person name="Amillis S."/>
            <person name="Uchima C.A."/>
            <person name="Anderluh G."/>
            <person name="Asadollahi M."/>
            <person name="Askin M."/>
            <person name="Barry K."/>
            <person name="Battaglia E."/>
            <person name="Bayram O."/>
            <person name="Benocci T."/>
            <person name="Braus-Stromeyer S.A."/>
            <person name="Caldana C."/>
            <person name="Canovas D."/>
            <person name="Cerqueira G.C."/>
            <person name="Chen F."/>
            <person name="Chen W."/>
            <person name="Choi C."/>
            <person name="Clum A."/>
            <person name="Dos Santos R.A."/>
            <person name="Damasio A.R."/>
            <person name="Diallinas G."/>
            <person name="Emri T."/>
            <person name="Fekete E."/>
            <person name="Flipphi M."/>
            <person name="Freyberg S."/>
            <person name="Gallo A."/>
            <person name="Gournas C."/>
            <person name="Habgood R."/>
            <person name="Hainaut M."/>
            <person name="Harispe M.L."/>
            <person name="Henrissat B."/>
            <person name="Hilden K.S."/>
            <person name="Hope R."/>
            <person name="Hossain A."/>
            <person name="Karabika E."/>
            <person name="Karaffa L."/>
            <person name="Karanyi Z."/>
            <person name="Krasevec N."/>
            <person name="Kuo A."/>
            <person name="Kusch H."/>
            <person name="LaButti K."/>
            <person name="Lagendijk E.L."/>
            <person name="Lapidus A."/>
            <person name="Levasseur A."/>
            <person name="Lindquist E."/>
            <person name="Lipzen A."/>
            <person name="Logrieco A.F."/>
            <person name="MacCabe A."/>
            <person name="Maekelae M.R."/>
            <person name="Malavazi I."/>
            <person name="Melin P."/>
            <person name="Meyer V."/>
            <person name="Mielnichuk N."/>
            <person name="Miskei M."/>
            <person name="Molnar A.P."/>
            <person name="Mule G."/>
            <person name="Ngan C.Y."/>
            <person name="Orejas M."/>
            <person name="Orosz E."/>
            <person name="Ouedraogo J.P."/>
            <person name="Overkamp K.M."/>
            <person name="Park H.-S."/>
            <person name="Perrone G."/>
            <person name="Piumi F."/>
            <person name="Punt P.J."/>
            <person name="Ram A.F."/>
            <person name="Ramon A."/>
            <person name="Rauscher S."/>
            <person name="Record E."/>
            <person name="Riano-Pachon D.M."/>
            <person name="Robert V."/>
            <person name="Roehrig J."/>
            <person name="Ruller R."/>
            <person name="Salamov A."/>
            <person name="Salih N.S."/>
            <person name="Samson R.A."/>
            <person name="Sandor E."/>
            <person name="Sanguinetti M."/>
            <person name="Schuetze T."/>
            <person name="Sepcic K."/>
            <person name="Shelest E."/>
            <person name="Sherlock G."/>
            <person name="Sophianopoulou V."/>
            <person name="Squina F.M."/>
            <person name="Sun H."/>
            <person name="Susca A."/>
            <person name="Todd R.B."/>
            <person name="Tsang A."/>
            <person name="Unkles S.E."/>
            <person name="van de Wiele N."/>
            <person name="van Rossen-Uffink D."/>
            <person name="Oliveira J.V."/>
            <person name="Vesth T.C."/>
            <person name="Visser J."/>
            <person name="Yu J.-H."/>
            <person name="Zhou M."/>
            <person name="Andersen M.R."/>
            <person name="Archer D.B."/>
            <person name="Baker S.E."/>
            <person name="Benoit I."/>
            <person name="Brakhage A.A."/>
            <person name="Braus G.H."/>
            <person name="Fischer R."/>
            <person name="Frisvad J.C."/>
            <person name="Goldman G.H."/>
            <person name="Houbraken J."/>
            <person name="Oakley B."/>
            <person name="Pocsi I."/>
            <person name="Scazzocchio C."/>
            <person name="Seiboth B."/>
            <person name="vanKuyk P.A."/>
            <person name="Wortman J."/>
            <person name="Dyer P.S."/>
            <person name="Grigoriev I.V."/>
        </authorList>
    </citation>
    <scope>NUCLEOTIDE SEQUENCE [LARGE SCALE GENOMIC DNA]</scope>
    <source>
        <strain evidence="10">DTO 134E9</strain>
    </source>
</reference>
<protein>
    <recommendedName>
        <fullName evidence="8">Zn(2)-C6 fungal-type domain-containing protein</fullName>
    </recommendedName>
</protein>
<dbReference type="SMART" id="SM00906">
    <property type="entry name" value="Fungal_trans"/>
    <property type="match status" value="1"/>
</dbReference>
<dbReference type="GO" id="GO:0008270">
    <property type="term" value="F:zinc ion binding"/>
    <property type="evidence" value="ECO:0007669"/>
    <property type="project" value="InterPro"/>
</dbReference>
<dbReference type="RefSeq" id="XP_040687555.1">
    <property type="nucleotide sequence ID" value="XM_040828347.1"/>
</dbReference>
<feature type="compositionally biased region" description="Pro residues" evidence="7">
    <location>
        <begin position="61"/>
        <end position="75"/>
    </location>
</feature>
<dbReference type="GO" id="GO:0043565">
    <property type="term" value="F:sequence-specific DNA binding"/>
    <property type="evidence" value="ECO:0007669"/>
    <property type="project" value="TreeGrafter"/>
</dbReference>
<evidence type="ECO:0000256" key="3">
    <source>
        <dbReference type="ARBA" id="ARBA00023015"/>
    </source>
</evidence>
<dbReference type="Pfam" id="PF04082">
    <property type="entry name" value="Fungal_trans"/>
    <property type="match status" value="1"/>
</dbReference>
<dbReference type="Gene3D" id="4.10.240.10">
    <property type="entry name" value="Zn(2)-C6 fungal-type DNA-binding domain"/>
    <property type="match status" value="1"/>
</dbReference>
<dbReference type="CDD" id="cd00067">
    <property type="entry name" value="GAL4"/>
    <property type="match status" value="1"/>
</dbReference>
<name>A0A1L9RG12_ASPWE</name>
<evidence type="ECO:0000256" key="4">
    <source>
        <dbReference type="ARBA" id="ARBA00023125"/>
    </source>
</evidence>
<keyword evidence="3" id="KW-0805">Transcription regulation</keyword>
<dbReference type="PROSITE" id="PS50048">
    <property type="entry name" value="ZN2_CY6_FUNGAL_2"/>
    <property type="match status" value="1"/>
</dbReference>
<dbReference type="Pfam" id="PF00172">
    <property type="entry name" value="Zn_clus"/>
    <property type="match status" value="1"/>
</dbReference>
<proteinExistence type="predicted"/>
<dbReference type="SUPFAM" id="SSF57701">
    <property type="entry name" value="Zn2/Cys6 DNA-binding domain"/>
    <property type="match status" value="1"/>
</dbReference>
<dbReference type="GeneID" id="63744195"/>
<organism evidence="9 10">
    <name type="scientific">Aspergillus wentii DTO 134E9</name>
    <dbReference type="NCBI Taxonomy" id="1073089"/>
    <lineage>
        <taxon>Eukaryota</taxon>
        <taxon>Fungi</taxon>
        <taxon>Dikarya</taxon>
        <taxon>Ascomycota</taxon>
        <taxon>Pezizomycotina</taxon>
        <taxon>Eurotiomycetes</taxon>
        <taxon>Eurotiomycetidae</taxon>
        <taxon>Eurotiales</taxon>
        <taxon>Aspergillaceae</taxon>
        <taxon>Aspergillus</taxon>
        <taxon>Aspergillus subgen. Cremei</taxon>
    </lineage>
</organism>
<feature type="compositionally biased region" description="Basic and acidic residues" evidence="7">
    <location>
        <begin position="93"/>
        <end position="104"/>
    </location>
</feature>
<dbReference type="GO" id="GO:0005634">
    <property type="term" value="C:nucleus"/>
    <property type="evidence" value="ECO:0007669"/>
    <property type="project" value="UniProtKB-SubCell"/>
</dbReference>
<evidence type="ECO:0000256" key="6">
    <source>
        <dbReference type="ARBA" id="ARBA00023242"/>
    </source>
</evidence>
<dbReference type="CDD" id="cd12148">
    <property type="entry name" value="fungal_TF_MHR"/>
    <property type="match status" value="1"/>
</dbReference>
<evidence type="ECO:0000256" key="1">
    <source>
        <dbReference type="ARBA" id="ARBA00004123"/>
    </source>
</evidence>
<dbReference type="Proteomes" id="UP000184383">
    <property type="component" value="Unassembled WGS sequence"/>
</dbReference>
<dbReference type="AlphaFoldDB" id="A0A1L9RG12"/>
<dbReference type="PROSITE" id="PS00463">
    <property type="entry name" value="ZN2_CY6_FUNGAL_1"/>
    <property type="match status" value="1"/>
</dbReference>
<dbReference type="InterPro" id="IPR001138">
    <property type="entry name" value="Zn2Cys6_DnaBD"/>
</dbReference>
<comment type="subcellular location">
    <subcellularLocation>
        <location evidence="1">Nucleus</location>
    </subcellularLocation>
</comment>
<evidence type="ECO:0000256" key="2">
    <source>
        <dbReference type="ARBA" id="ARBA00022723"/>
    </source>
</evidence>
<dbReference type="GO" id="GO:0045944">
    <property type="term" value="P:positive regulation of transcription by RNA polymerase II"/>
    <property type="evidence" value="ECO:0007669"/>
    <property type="project" value="TreeGrafter"/>
</dbReference>
<dbReference type="STRING" id="1073089.A0A1L9RG12"/>
<dbReference type="GO" id="GO:0006351">
    <property type="term" value="P:DNA-templated transcription"/>
    <property type="evidence" value="ECO:0007669"/>
    <property type="project" value="InterPro"/>
</dbReference>
<dbReference type="OrthoDB" id="4456959at2759"/>
<keyword evidence="6" id="KW-0539">Nucleus</keyword>
<evidence type="ECO:0000256" key="7">
    <source>
        <dbReference type="SAM" id="MobiDB-lite"/>
    </source>
</evidence>
<keyword evidence="2" id="KW-0479">Metal-binding</keyword>
<accession>A0A1L9RG12</accession>
<dbReference type="InterPro" id="IPR051711">
    <property type="entry name" value="Stress_Response_Reg"/>
</dbReference>
<feature type="region of interest" description="Disordered" evidence="7">
    <location>
        <begin position="61"/>
        <end position="135"/>
    </location>
</feature>
<dbReference type="EMBL" id="KV878213">
    <property type="protein sequence ID" value="OJJ33879.1"/>
    <property type="molecule type" value="Genomic_DNA"/>
</dbReference>
<dbReference type="VEuPathDB" id="FungiDB:ASPWEDRAFT_112685"/>
<dbReference type="SMART" id="SM00066">
    <property type="entry name" value="GAL4"/>
    <property type="match status" value="1"/>
</dbReference>
<evidence type="ECO:0000259" key="8">
    <source>
        <dbReference type="PROSITE" id="PS50048"/>
    </source>
</evidence>
<gene>
    <name evidence="9" type="ORF">ASPWEDRAFT_112685</name>
</gene>
<dbReference type="PANTHER" id="PTHR47540">
    <property type="entry name" value="THIAMINE REPRESSIBLE GENES REGULATORY PROTEIN THI5"/>
    <property type="match status" value="1"/>
</dbReference>
<keyword evidence="4" id="KW-0238">DNA-binding</keyword>
<feature type="domain" description="Zn(2)-C6 fungal-type" evidence="8">
    <location>
        <begin position="21"/>
        <end position="50"/>
    </location>
</feature>
<feature type="compositionally biased region" description="Polar residues" evidence="7">
    <location>
        <begin position="116"/>
        <end position="129"/>
    </location>
</feature>